<dbReference type="PROSITE" id="PS50297">
    <property type="entry name" value="ANK_REP_REGION"/>
    <property type="match status" value="1"/>
</dbReference>
<comment type="caution">
    <text evidence="6">The sequence shown here is derived from an EMBL/GenBank/DDBJ whole genome shotgun (WGS) entry which is preliminary data.</text>
</comment>
<dbReference type="SUPFAM" id="SSF48403">
    <property type="entry name" value="Ankyrin repeat"/>
    <property type="match status" value="1"/>
</dbReference>
<protein>
    <submittedName>
        <fullName evidence="6">Uncharacterized protein</fullName>
    </submittedName>
</protein>
<dbReference type="PROSITE" id="PS50088">
    <property type="entry name" value="ANK_REPEAT"/>
    <property type="match status" value="1"/>
</dbReference>
<dbReference type="EMBL" id="WIXE01022196">
    <property type="protein sequence ID" value="KAK5967719.1"/>
    <property type="molecule type" value="Genomic_DNA"/>
</dbReference>
<keyword evidence="7" id="KW-1185">Reference proteome</keyword>
<dbReference type="Pfam" id="PF12796">
    <property type="entry name" value="Ank_2"/>
    <property type="match status" value="1"/>
</dbReference>
<sequence length="314" mass="34723">MMPTETSRKKSDSSNDPAGLKASIVKAIFNDLSPPRTRVGNASDLLVSSAGILSPSKKLADLSLSEGDLTLTDDYKTPIGRTISQNVFFPSDNSEKCADEESAVKDKPATKCVRKPKDVKEAPDSESSGRGPNTKQLAWLKSCRTGNLTECKKLLETDPDLLHYVPPHHFNYSAVHIATLGRHYELLRFLKSKDVNFNAQTRTGYTPLHLAAQNQDQETARLLIREFGVDTSIPDLLGYTYEHYADWLDYPDYDYPRLTCYGTSSCMGSQESLSSSKTSFSRNGSLRDTIRGILHVPIAMGLRSRSPSLNQLAV</sequence>
<dbReference type="PANTHER" id="PTHR14491:SF8">
    <property type="entry name" value="ANKYRIN REPEAT DOMAIN-CONTAINING PROTEIN SOWAHD"/>
    <property type="match status" value="1"/>
</dbReference>
<name>A0AAN8F2C9_TRICO</name>
<organism evidence="6 7">
    <name type="scientific">Trichostrongylus colubriformis</name>
    <name type="common">Black scour worm</name>
    <dbReference type="NCBI Taxonomy" id="6319"/>
    <lineage>
        <taxon>Eukaryota</taxon>
        <taxon>Metazoa</taxon>
        <taxon>Ecdysozoa</taxon>
        <taxon>Nematoda</taxon>
        <taxon>Chromadorea</taxon>
        <taxon>Rhabditida</taxon>
        <taxon>Rhabditina</taxon>
        <taxon>Rhabditomorpha</taxon>
        <taxon>Strongyloidea</taxon>
        <taxon>Trichostrongylidae</taxon>
        <taxon>Trichostrongylus</taxon>
    </lineage>
</organism>
<dbReference type="Proteomes" id="UP001331761">
    <property type="component" value="Unassembled WGS sequence"/>
</dbReference>
<evidence type="ECO:0000256" key="5">
    <source>
        <dbReference type="SAM" id="MobiDB-lite"/>
    </source>
</evidence>
<dbReference type="InterPro" id="IPR036770">
    <property type="entry name" value="Ankyrin_rpt-contain_sf"/>
</dbReference>
<comment type="similarity">
    <text evidence="3">Belongs to the SOWAH family.</text>
</comment>
<evidence type="ECO:0000313" key="6">
    <source>
        <dbReference type="EMBL" id="KAK5967719.1"/>
    </source>
</evidence>
<dbReference type="AlphaFoldDB" id="A0AAN8F2C9"/>
<feature type="region of interest" description="Disordered" evidence="5">
    <location>
        <begin position="108"/>
        <end position="134"/>
    </location>
</feature>
<dbReference type="PANTHER" id="PTHR14491">
    <property type="entry name" value="SOSONDOWAH, ISOFORM G"/>
    <property type="match status" value="1"/>
</dbReference>
<gene>
    <name evidence="6" type="ORF">GCK32_010448</name>
</gene>
<evidence type="ECO:0000256" key="1">
    <source>
        <dbReference type="ARBA" id="ARBA00022737"/>
    </source>
</evidence>
<dbReference type="Gene3D" id="1.25.40.20">
    <property type="entry name" value="Ankyrin repeat-containing domain"/>
    <property type="match status" value="1"/>
</dbReference>
<evidence type="ECO:0000256" key="3">
    <source>
        <dbReference type="ARBA" id="ARBA00038122"/>
    </source>
</evidence>
<keyword evidence="2 4" id="KW-0040">ANK repeat</keyword>
<keyword evidence="1" id="KW-0677">Repeat</keyword>
<dbReference type="InterPro" id="IPR002110">
    <property type="entry name" value="Ankyrin_rpt"/>
</dbReference>
<accession>A0AAN8F2C9</accession>
<dbReference type="SMART" id="SM00248">
    <property type="entry name" value="ANK"/>
    <property type="match status" value="2"/>
</dbReference>
<proteinExistence type="inferred from homology"/>
<feature type="compositionally biased region" description="Polar residues" evidence="5">
    <location>
        <begin position="125"/>
        <end position="134"/>
    </location>
</feature>
<feature type="repeat" description="ANK" evidence="4">
    <location>
        <begin position="203"/>
        <end position="225"/>
    </location>
</feature>
<evidence type="ECO:0000256" key="4">
    <source>
        <dbReference type="PROSITE-ProRule" id="PRU00023"/>
    </source>
</evidence>
<reference evidence="6 7" key="1">
    <citation type="submission" date="2019-10" db="EMBL/GenBank/DDBJ databases">
        <title>Assembly and Annotation for the nematode Trichostrongylus colubriformis.</title>
        <authorList>
            <person name="Martin J."/>
        </authorList>
    </citation>
    <scope>NUCLEOTIDE SEQUENCE [LARGE SCALE GENOMIC DNA]</scope>
    <source>
        <strain evidence="6">G859</strain>
        <tissue evidence="6">Whole worm</tissue>
    </source>
</reference>
<evidence type="ECO:0000256" key="2">
    <source>
        <dbReference type="ARBA" id="ARBA00023043"/>
    </source>
</evidence>
<evidence type="ECO:0000313" key="7">
    <source>
        <dbReference type="Proteomes" id="UP001331761"/>
    </source>
</evidence>
<feature type="compositionally biased region" description="Basic and acidic residues" evidence="5">
    <location>
        <begin position="108"/>
        <end position="123"/>
    </location>
</feature>